<evidence type="ECO:0000256" key="2">
    <source>
        <dbReference type="ARBA" id="ARBA00022448"/>
    </source>
</evidence>
<evidence type="ECO:0000256" key="3">
    <source>
        <dbReference type="ARBA" id="ARBA00022692"/>
    </source>
</evidence>
<dbReference type="InterPro" id="IPR003439">
    <property type="entry name" value="ABC_transporter-like_ATP-bd"/>
</dbReference>
<dbReference type="PANTHER" id="PTHR24223:SF330">
    <property type="entry name" value="ATP-BINDING CASSETTE SUB-FAMILY C MEMBER 10"/>
    <property type="match status" value="1"/>
</dbReference>
<feature type="domain" description="ABC transporter" evidence="12">
    <location>
        <begin position="485"/>
        <end position="717"/>
    </location>
</feature>
<evidence type="ECO:0000313" key="15">
    <source>
        <dbReference type="Proteomes" id="UP000009168"/>
    </source>
</evidence>
<dbReference type="FunCoup" id="Q22P58">
    <property type="interactions" value="13"/>
</dbReference>
<dbReference type="EMBL" id="GG662856">
    <property type="protein sequence ID" value="EAR86953.2"/>
    <property type="molecule type" value="Genomic_DNA"/>
</dbReference>
<feature type="transmembrane region" description="Helical" evidence="11">
    <location>
        <begin position="256"/>
        <end position="275"/>
    </location>
</feature>
<evidence type="ECO:0000256" key="8">
    <source>
        <dbReference type="ARBA" id="ARBA00023136"/>
    </source>
</evidence>
<dbReference type="Proteomes" id="UP000009168">
    <property type="component" value="Unassembled WGS sequence"/>
</dbReference>
<evidence type="ECO:0000256" key="9">
    <source>
        <dbReference type="ARBA" id="ARBA00023180"/>
    </source>
</evidence>
<feature type="transmembrane region" description="Helical" evidence="11">
    <location>
        <begin position="230"/>
        <end position="250"/>
    </location>
</feature>
<feature type="transmembrane region" description="Helical" evidence="11">
    <location>
        <begin position="1026"/>
        <end position="1055"/>
    </location>
</feature>
<dbReference type="SUPFAM" id="SSF52540">
    <property type="entry name" value="P-loop containing nucleoside triphosphate hydrolases"/>
    <property type="match status" value="2"/>
</dbReference>
<dbReference type="Gene3D" id="1.20.1560.10">
    <property type="entry name" value="ABC transporter type 1, transmembrane domain"/>
    <property type="match status" value="2"/>
</dbReference>
<gene>
    <name evidence="14" type="ORF">TTHERM_00414290</name>
</gene>
<evidence type="ECO:0000256" key="11">
    <source>
        <dbReference type="SAM" id="Phobius"/>
    </source>
</evidence>
<dbReference type="FunFam" id="3.40.50.300:FF:001172">
    <property type="entry name" value="Cystic fibrosis transmembrane conductance regulator"/>
    <property type="match status" value="1"/>
</dbReference>
<dbReference type="GO" id="GO:0140359">
    <property type="term" value="F:ABC-type transporter activity"/>
    <property type="evidence" value="ECO:0007669"/>
    <property type="project" value="InterPro"/>
</dbReference>
<evidence type="ECO:0000313" key="14">
    <source>
        <dbReference type="EMBL" id="EAR86953.2"/>
    </source>
</evidence>
<feature type="transmembrane region" description="Helical" evidence="11">
    <location>
        <begin position="1062"/>
        <end position="1085"/>
    </location>
</feature>
<keyword evidence="4" id="KW-0677">Repeat</keyword>
<keyword evidence="6" id="KW-0067">ATP-binding</keyword>
<evidence type="ECO:0000256" key="1">
    <source>
        <dbReference type="ARBA" id="ARBA00004141"/>
    </source>
</evidence>
<protein>
    <submittedName>
        <fullName evidence="14">ABC transporter C family protein</fullName>
    </submittedName>
</protein>
<dbReference type="Pfam" id="PF00664">
    <property type="entry name" value="ABC_membrane"/>
    <property type="match status" value="2"/>
</dbReference>
<feature type="region of interest" description="Disordered" evidence="10">
    <location>
        <begin position="187"/>
        <end position="209"/>
    </location>
</feature>
<evidence type="ECO:0000256" key="4">
    <source>
        <dbReference type="ARBA" id="ARBA00022737"/>
    </source>
</evidence>
<name>Q22P58_TETTS</name>
<dbReference type="PANTHER" id="PTHR24223">
    <property type="entry name" value="ATP-BINDING CASSETTE SUB-FAMILY C"/>
    <property type="match status" value="1"/>
</dbReference>
<feature type="transmembrane region" description="Helical" evidence="11">
    <location>
        <begin position="370"/>
        <end position="395"/>
    </location>
</feature>
<dbReference type="Gene3D" id="3.40.50.300">
    <property type="entry name" value="P-loop containing nucleotide triphosphate hydrolases"/>
    <property type="match status" value="2"/>
</dbReference>
<dbReference type="RefSeq" id="XP_001007198.2">
    <property type="nucleotide sequence ID" value="XM_001007198.2"/>
</dbReference>
<dbReference type="InterPro" id="IPR017871">
    <property type="entry name" value="ABC_transporter-like_CS"/>
</dbReference>
<dbReference type="InterPro" id="IPR050173">
    <property type="entry name" value="ABC_transporter_C-like"/>
</dbReference>
<dbReference type="InterPro" id="IPR036640">
    <property type="entry name" value="ABC1_TM_sf"/>
</dbReference>
<evidence type="ECO:0000256" key="7">
    <source>
        <dbReference type="ARBA" id="ARBA00022989"/>
    </source>
</evidence>
<proteinExistence type="predicted"/>
<dbReference type="OrthoDB" id="298960at2759"/>
<feature type="transmembrane region" description="Helical" evidence="11">
    <location>
        <begin position="943"/>
        <end position="964"/>
    </location>
</feature>
<dbReference type="CDD" id="cd18605">
    <property type="entry name" value="ABC_6TM_MRP7_D2_like"/>
    <property type="match status" value="1"/>
</dbReference>
<dbReference type="GO" id="GO:0016887">
    <property type="term" value="F:ATP hydrolysis activity"/>
    <property type="evidence" value="ECO:0007669"/>
    <property type="project" value="InterPro"/>
</dbReference>
<feature type="domain" description="ABC transporter" evidence="12">
    <location>
        <begin position="1182"/>
        <end position="1452"/>
    </location>
</feature>
<feature type="domain" description="ABC transmembrane type-1" evidence="13">
    <location>
        <begin position="84"/>
        <end position="396"/>
    </location>
</feature>
<accession>Q22P58</accession>
<feature type="transmembrane region" description="Helical" evidence="11">
    <location>
        <begin position="801"/>
        <end position="821"/>
    </location>
</feature>
<dbReference type="Pfam" id="PF00005">
    <property type="entry name" value="ABC_tran"/>
    <property type="match status" value="2"/>
</dbReference>
<dbReference type="CDD" id="cd03250">
    <property type="entry name" value="ABCC_MRP_domain1"/>
    <property type="match status" value="1"/>
</dbReference>
<dbReference type="InterPro" id="IPR003593">
    <property type="entry name" value="AAA+_ATPase"/>
</dbReference>
<feature type="transmembrane region" description="Helical" evidence="11">
    <location>
        <begin position="339"/>
        <end position="358"/>
    </location>
</feature>
<feature type="domain" description="ABC transmembrane type-1" evidence="13">
    <location>
        <begin position="852"/>
        <end position="1090"/>
    </location>
</feature>
<dbReference type="SMART" id="SM00382">
    <property type="entry name" value="AAA"/>
    <property type="match status" value="2"/>
</dbReference>
<dbReference type="PROSITE" id="PS50929">
    <property type="entry name" value="ABC_TM1F"/>
    <property type="match status" value="2"/>
</dbReference>
<reference evidence="15" key="1">
    <citation type="journal article" date="2006" name="PLoS Biol.">
        <title>Macronuclear genome sequence of the ciliate Tetrahymena thermophila, a model eukaryote.</title>
        <authorList>
            <person name="Eisen J.A."/>
            <person name="Coyne R.S."/>
            <person name="Wu M."/>
            <person name="Wu D."/>
            <person name="Thiagarajan M."/>
            <person name="Wortman J.R."/>
            <person name="Badger J.H."/>
            <person name="Ren Q."/>
            <person name="Amedeo P."/>
            <person name="Jones K.M."/>
            <person name="Tallon L.J."/>
            <person name="Delcher A.L."/>
            <person name="Salzberg S.L."/>
            <person name="Silva J.C."/>
            <person name="Haas B.J."/>
            <person name="Majoros W.H."/>
            <person name="Farzad M."/>
            <person name="Carlton J.M."/>
            <person name="Smith R.K. Jr."/>
            <person name="Garg J."/>
            <person name="Pearlman R.E."/>
            <person name="Karrer K.M."/>
            <person name="Sun L."/>
            <person name="Manning G."/>
            <person name="Elde N.C."/>
            <person name="Turkewitz A.P."/>
            <person name="Asai D.J."/>
            <person name="Wilkes D.E."/>
            <person name="Wang Y."/>
            <person name="Cai H."/>
            <person name="Collins K."/>
            <person name="Stewart B.A."/>
            <person name="Lee S.R."/>
            <person name="Wilamowska K."/>
            <person name="Weinberg Z."/>
            <person name="Ruzzo W.L."/>
            <person name="Wloga D."/>
            <person name="Gaertig J."/>
            <person name="Frankel J."/>
            <person name="Tsao C.-C."/>
            <person name="Gorovsky M.A."/>
            <person name="Keeling P.J."/>
            <person name="Waller R.F."/>
            <person name="Patron N.J."/>
            <person name="Cherry J.M."/>
            <person name="Stover N.A."/>
            <person name="Krieger C.J."/>
            <person name="del Toro C."/>
            <person name="Ryder H.F."/>
            <person name="Williamson S.C."/>
            <person name="Barbeau R.A."/>
            <person name="Hamilton E.P."/>
            <person name="Orias E."/>
        </authorList>
    </citation>
    <scope>NUCLEOTIDE SEQUENCE [LARGE SCALE GENOMIC DNA]</scope>
    <source>
        <strain evidence="15">SB210</strain>
    </source>
</reference>
<dbReference type="PROSITE" id="PS50893">
    <property type="entry name" value="ABC_TRANSPORTER_2"/>
    <property type="match status" value="2"/>
</dbReference>
<evidence type="ECO:0000259" key="13">
    <source>
        <dbReference type="PROSITE" id="PS50929"/>
    </source>
</evidence>
<feature type="transmembrane region" description="Helical" evidence="11">
    <location>
        <begin position="122"/>
        <end position="138"/>
    </location>
</feature>
<keyword evidence="3 11" id="KW-0812">Transmembrane</keyword>
<keyword evidence="7 11" id="KW-1133">Transmembrane helix</keyword>
<sequence>MKQVQQYIKDILFSNLSSLIKRIKYSKEPITNEEVRQYVRSQVSSEEIVKQIDHIKQDFYNTKSKAKSINLFSVTRKITGRSMLIGFLMYLGKNLAATFSIFLMDQITDLIKVEGDLSTSNKISICFLLCSLLLLFLLKSAFFSQYEWYQCIWKAQSQTLFQYLIYEKSLRIHLSYSSSINSQIELQPQNNNEGNENNTNNNEDEQSNPDVNNLITVDCQELEQSYWGMIELGCGVITIGLVLSLIYYRIGDAMLYGMYILFVAVFLNAITAYFLQKQYEKLYSWMDKRVALSQDVIEGIKSIKFLGWEKIFENKILDFRSKEYKHIIMTKSLDCINTIFWNCVSYFMLYSFLTNFISEEEGKSLKDSNVFTLIALFGFLQYPLLNLPWCFSLLARQNTSFKRIQSFLNETEIDEKKYQRIEDQNFTNKYMLVDEKDGYSQKREFNNQIAVQIYPLSFTYGCNNDEREQTNKNDLNQNVLEMQLIKNEKTNSNDSGLFVLNVPLITINKGTLNFVVGEIGSGKSAFLQSILNEMNILDRINNKDGKVTICGQIAYVSQNHWLQNKSIRENILFGNKLDEKWYNTCIEACELKNDLNNHPNGDNKIVGPGGSNLSGGQRQRICLCRAIYQNADIYLFDDIFSSLDTHVAENIYQNAIIQLLLKERNKTMIFVTSHYKYLQDRKYISQILYLNNGNIITDQSQVDKYLDQLIYKSSKRCSEINSYLDQQDEILEDQDSNFIQYNKKKSHQSNKHSFHTSKSPKNEHADIMKLNDYDVDINEEKLELGEISNKTIQQYIYDMKLSLFILFVGMHLLLKAIQILIDFWLGDQTTDEKQNFPFINSLFNSFYETLQALILFFLLVATLKGVLFVLCSLNSCQATFMRLNTCLMYSHMKFFDQNPVGRIISRISKDINLIDDYLTWSVNELVDQLAYSLSYPIGIMIQFPWMSLFIVFSIGIGYLISNLFREANRVIKRLNALNLAKVLTNISETKDGLSIIRSFKKQSYMVEQFLKNLSNSMNSFVVASSIQIWMIIRLLMISNMLFFFIALTILIIFVFDIDFNRNLIALSLTYSILLCEVFGNLIYYFCHTEESMISVERVRQYYSNEQENLKIPIMKLEKIKNLPINFNDPQSEQFSIVFENVFMAYGETPQTNTNEQTQNSIKNVNAQQNNQDQEMYKINNNIQETNIQNQMLNDFKNVKKQQPHYALNNINLKIRKGEKIAFCGRTGSGKTSILNALFYLYKVQSGNIFINNKNIKSLSLTELRNQLSIIPQFGFLYKSSLQGNLVPDNKISSLEIQNKLCKINLSIKRDNTYQPPNELNQGQQSNLTETIKLKQAENSYEKDLDFQIDDGGSNLSNGQKQIINFFRIVLQDTDIVCLDEATSNMDPKSDQELHKALFSFCQNKTLLVITHRLENIHEFDRVVVMEKGSIIECGHVSELKSNPNSFFNFLLANEQKAYK</sequence>
<dbReference type="PROSITE" id="PS00211">
    <property type="entry name" value="ABC_TRANSPORTER_1"/>
    <property type="match status" value="1"/>
</dbReference>
<comment type="subcellular location">
    <subcellularLocation>
        <location evidence="1">Membrane</location>
        <topology evidence="1">Multi-pass membrane protein</topology>
    </subcellularLocation>
</comment>
<dbReference type="SUPFAM" id="SSF90123">
    <property type="entry name" value="ABC transporter transmembrane region"/>
    <property type="match status" value="2"/>
</dbReference>
<dbReference type="GeneID" id="7835000"/>
<dbReference type="InParanoid" id="Q22P58"/>
<evidence type="ECO:0000259" key="12">
    <source>
        <dbReference type="PROSITE" id="PS50893"/>
    </source>
</evidence>
<dbReference type="eggNOG" id="KOG0054">
    <property type="taxonomic scope" value="Eukaryota"/>
</dbReference>
<dbReference type="GO" id="GO:0005524">
    <property type="term" value="F:ATP binding"/>
    <property type="evidence" value="ECO:0007669"/>
    <property type="project" value="UniProtKB-KW"/>
</dbReference>
<keyword evidence="2" id="KW-0813">Transport</keyword>
<keyword evidence="9" id="KW-0325">Glycoprotein</keyword>
<dbReference type="InterPro" id="IPR011527">
    <property type="entry name" value="ABC1_TM_dom"/>
</dbReference>
<feature type="compositionally biased region" description="Low complexity" evidence="10">
    <location>
        <begin position="190"/>
        <end position="201"/>
    </location>
</feature>
<keyword evidence="8 11" id="KW-0472">Membrane</keyword>
<dbReference type="HOGENOM" id="CLU_000604_27_1_1"/>
<evidence type="ECO:0000256" key="6">
    <source>
        <dbReference type="ARBA" id="ARBA00022840"/>
    </source>
</evidence>
<dbReference type="STRING" id="312017.Q22P58"/>
<keyword evidence="5" id="KW-0547">Nucleotide-binding</keyword>
<organism evidence="14 15">
    <name type="scientific">Tetrahymena thermophila (strain SB210)</name>
    <dbReference type="NCBI Taxonomy" id="312017"/>
    <lineage>
        <taxon>Eukaryota</taxon>
        <taxon>Sar</taxon>
        <taxon>Alveolata</taxon>
        <taxon>Ciliophora</taxon>
        <taxon>Intramacronucleata</taxon>
        <taxon>Oligohymenophorea</taxon>
        <taxon>Hymenostomatida</taxon>
        <taxon>Tetrahymenina</taxon>
        <taxon>Tetrahymenidae</taxon>
        <taxon>Tetrahymena</taxon>
    </lineage>
</organism>
<dbReference type="GO" id="GO:0016020">
    <property type="term" value="C:membrane"/>
    <property type="evidence" value="ECO:0007669"/>
    <property type="project" value="UniProtKB-SubCell"/>
</dbReference>
<evidence type="ECO:0000256" key="5">
    <source>
        <dbReference type="ARBA" id="ARBA00022741"/>
    </source>
</evidence>
<feature type="transmembrane region" description="Helical" evidence="11">
    <location>
        <begin position="850"/>
        <end position="873"/>
    </location>
</feature>
<dbReference type="InterPro" id="IPR027417">
    <property type="entry name" value="P-loop_NTPase"/>
</dbReference>
<dbReference type="KEGG" id="tet:TTHERM_00414290"/>
<evidence type="ECO:0000256" key="10">
    <source>
        <dbReference type="SAM" id="MobiDB-lite"/>
    </source>
</evidence>
<keyword evidence="15" id="KW-1185">Reference proteome</keyword>
<feature type="transmembrane region" description="Helical" evidence="11">
    <location>
        <begin position="83"/>
        <end position="102"/>
    </location>
</feature>